<evidence type="ECO:0000256" key="1">
    <source>
        <dbReference type="SAM" id="SignalP"/>
    </source>
</evidence>
<dbReference type="InterPro" id="IPR001969">
    <property type="entry name" value="Aspartic_peptidase_AS"/>
</dbReference>
<proteinExistence type="predicted"/>
<dbReference type="Pfam" id="PF13975">
    <property type="entry name" value="gag-asp_proteas"/>
    <property type="match status" value="1"/>
</dbReference>
<dbReference type="NCBIfam" id="TIGR02281">
    <property type="entry name" value="clan_AA_DTGA"/>
    <property type="match status" value="1"/>
</dbReference>
<evidence type="ECO:0000313" key="3">
    <source>
        <dbReference type="Proteomes" id="UP001205843"/>
    </source>
</evidence>
<dbReference type="AlphaFoldDB" id="A0AAE3KAR2"/>
<name>A0AAE3KAR2_9GAMM</name>
<feature type="chain" id="PRO_5042086456" evidence="1">
    <location>
        <begin position="19"/>
        <end position="212"/>
    </location>
</feature>
<keyword evidence="2" id="KW-0645">Protease</keyword>
<dbReference type="EMBL" id="JALJXV010000002">
    <property type="protein sequence ID" value="MCP1673746.1"/>
    <property type="molecule type" value="Genomic_DNA"/>
</dbReference>
<keyword evidence="1" id="KW-0732">Signal</keyword>
<protein>
    <submittedName>
        <fullName evidence="2">Aspartyl protease family protein</fullName>
    </submittedName>
</protein>
<dbReference type="PROSITE" id="PS00141">
    <property type="entry name" value="ASP_PROTEASE"/>
    <property type="match status" value="1"/>
</dbReference>
<dbReference type="RefSeq" id="WP_253474696.1">
    <property type="nucleotide sequence ID" value="NZ_JALJXV010000002.1"/>
</dbReference>
<dbReference type="InterPro" id="IPR034122">
    <property type="entry name" value="Retropepsin-like_bacterial"/>
</dbReference>
<feature type="signal peptide" evidence="1">
    <location>
        <begin position="1"/>
        <end position="18"/>
    </location>
</feature>
<sequence>MTRISLFLFLVLPWATCAASYPHVVALFSGQAMVELDGDRHLLREGDVLPNGMRLLSASSDGAVFDHDGQRLELGLTNRVGGAFQGSAGATDVRISPDRSGMYRADGRINDVPVRFVVDTGASAVAISGDLARSLGVDYRQGLRIRVTTASGESTGYRVTLPRVSLGGIERRDVVAVVLDGAFPREPLLGMSFLGQLRMRSTGQILVLEVPN</sequence>
<dbReference type="GO" id="GO:0006508">
    <property type="term" value="P:proteolysis"/>
    <property type="evidence" value="ECO:0007669"/>
    <property type="project" value="UniProtKB-KW"/>
</dbReference>
<dbReference type="SUPFAM" id="SSF50630">
    <property type="entry name" value="Acid proteases"/>
    <property type="match status" value="1"/>
</dbReference>
<keyword evidence="2" id="KW-0378">Hydrolase</keyword>
<organism evidence="2 3">
    <name type="scientific">Natronocella acetinitrilica</name>
    <dbReference type="NCBI Taxonomy" id="414046"/>
    <lineage>
        <taxon>Bacteria</taxon>
        <taxon>Pseudomonadati</taxon>
        <taxon>Pseudomonadota</taxon>
        <taxon>Gammaproteobacteria</taxon>
        <taxon>Chromatiales</taxon>
        <taxon>Ectothiorhodospiraceae</taxon>
        <taxon>Natronocella</taxon>
    </lineage>
</organism>
<comment type="caution">
    <text evidence="2">The sequence shown here is derived from an EMBL/GenBank/DDBJ whole genome shotgun (WGS) entry which is preliminary data.</text>
</comment>
<dbReference type="Proteomes" id="UP001205843">
    <property type="component" value="Unassembled WGS sequence"/>
</dbReference>
<dbReference type="InterPro" id="IPR011969">
    <property type="entry name" value="Clan_AA_Asp_peptidase_C"/>
</dbReference>
<gene>
    <name evidence="2" type="ORF">J2T57_000845</name>
</gene>
<evidence type="ECO:0000313" key="2">
    <source>
        <dbReference type="EMBL" id="MCP1673746.1"/>
    </source>
</evidence>
<reference evidence="2" key="1">
    <citation type="submission" date="2022-03" db="EMBL/GenBank/DDBJ databases">
        <title>Genomic Encyclopedia of Type Strains, Phase III (KMG-III): the genomes of soil and plant-associated and newly described type strains.</title>
        <authorList>
            <person name="Whitman W."/>
        </authorList>
    </citation>
    <scope>NUCLEOTIDE SEQUENCE</scope>
    <source>
        <strain evidence="2">ANL 6-2</strain>
    </source>
</reference>
<dbReference type="GO" id="GO:0004190">
    <property type="term" value="F:aspartic-type endopeptidase activity"/>
    <property type="evidence" value="ECO:0007669"/>
    <property type="project" value="InterPro"/>
</dbReference>
<dbReference type="InterPro" id="IPR021109">
    <property type="entry name" value="Peptidase_aspartic_dom_sf"/>
</dbReference>
<keyword evidence="3" id="KW-1185">Reference proteome</keyword>
<dbReference type="CDD" id="cd05483">
    <property type="entry name" value="retropepsin_like_bacteria"/>
    <property type="match status" value="1"/>
</dbReference>
<dbReference type="Gene3D" id="2.40.70.10">
    <property type="entry name" value="Acid Proteases"/>
    <property type="match status" value="1"/>
</dbReference>
<accession>A0AAE3KAR2</accession>